<name>A0A195C4Q2_9HYME</name>
<evidence type="ECO:0000256" key="1">
    <source>
        <dbReference type="SAM" id="Phobius"/>
    </source>
</evidence>
<keyword evidence="1" id="KW-1133">Transmembrane helix</keyword>
<keyword evidence="4" id="KW-1185">Reference proteome</keyword>
<keyword evidence="3" id="KW-0675">Receptor</keyword>
<dbReference type="PANTHER" id="PTHR46953:SF1">
    <property type="entry name" value="G-PROTEIN COUPLED RECEPTOR MTH-LIKE 1-RELATED"/>
    <property type="match status" value="1"/>
</dbReference>
<evidence type="ECO:0000313" key="4">
    <source>
        <dbReference type="Proteomes" id="UP000078542"/>
    </source>
</evidence>
<evidence type="ECO:0000256" key="2">
    <source>
        <dbReference type="SAM" id="SignalP"/>
    </source>
</evidence>
<dbReference type="Proteomes" id="UP000078542">
    <property type="component" value="Unassembled WGS sequence"/>
</dbReference>
<accession>A0A195C4Q2</accession>
<proteinExistence type="predicted"/>
<organism evidence="3 4">
    <name type="scientific">Cyphomyrmex costatus</name>
    <dbReference type="NCBI Taxonomy" id="456900"/>
    <lineage>
        <taxon>Eukaryota</taxon>
        <taxon>Metazoa</taxon>
        <taxon>Ecdysozoa</taxon>
        <taxon>Arthropoda</taxon>
        <taxon>Hexapoda</taxon>
        <taxon>Insecta</taxon>
        <taxon>Pterygota</taxon>
        <taxon>Neoptera</taxon>
        <taxon>Endopterygota</taxon>
        <taxon>Hymenoptera</taxon>
        <taxon>Apocrita</taxon>
        <taxon>Aculeata</taxon>
        <taxon>Formicoidea</taxon>
        <taxon>Formicidae</taxon>
        <taxon>Myrmicinae</taxon>
        <taxon>Cyphomyrmex</taxon>
    </lineage>
</organism>
<dbReference type="AlphaFoldDB" id="A0A195C4Q2"/>
<keyword evidence="1" id="KW-0812">Transmembrane</keyword>
<feature type="transmembrane region" description="Helical" evidence="1">
    <location>
        <begin position="289"/>
        <end position="313"/>
    </location>
</feature>
<dbReference type="STRING" id="456900.A0A195C4Q2"/>
<feature type="signal peptide" evidence="2">
    <location>
        <begin position="1"/>
        <end position="22"/>
    </location>
</feature>
<protein>
    <submittedName>
        <fullName evidence="3">Putative G-protein coupled receptor Mth-like 1</fullName>
    </submittedName>
</protein>
<evidence type="ECO:0000313" key="3">
    <source>
        <dbReference type="EMBL" id="KYM95156.1"/>
    </source>
</evidence>
<dbReference type="EMBL" id="KQ978317">
    <property type="protein sequence ID" value="KYM95156.1"/>
    <property type="molecule type" value="Genomic_DNA"/>
</dbReference>
<gene>
    <name evidence="3" type="ORF">ALC62_14066</name>
</gene>
<feature type="chain" id="PRO_5008269838" evidence="2">
    <location>
        <begin position="23"/>
        <end position="513"/>
    </location>
</feature>
<sequence length="513" mass="56208">MAFAGYVFALVVAIAATTVVVSEPDDTAKSQLRILKCCRYGEELQLSPTPAEDDAALPRCGPAASKTWWAQMIYSIEEETLLTSGKLPANWHVVDGQWPKCDDHTKLAHLRQEILNPIIMFTNGSAVREFSQATTGPYISPSNYCSDSTGLLVCTPKKSTGHHAAATMRPRVRRCCGEHANFHEGGNTCVIVQETADAPPLLPNASSAIEIVAGFPNCPKSDNFTIIGNALDAELQPDGSLEINGAILPSGQFCVERIKELNQIAKVFTCPEYAPQRPAVKTTDIRFTLYPVGFIISALFLAATLAAGCLLPASHHVLHWRCQTHHVACLMMGDILMAIIQLAGDSLHGASCKAFELFDLRENAMLIILADDREAGFICHPVPEAQRVIIRIIVVIPRKAPLLSSRSDRENRLVRTPVRVRLLALFASLEYSAGAAGAVVRSKELLGYAVWVVRFPVERADRRFVVRLVLRESAYKRSGFVDDNGALDFSTHENKAVHAWSCPGILCGYLHHY</sequence>
<keyword evidence="1" id="KW-0472">Membrane</keyword>
<dbReference type="PANTHER" id="PTHR46953">
    <property type="entry name" value="G-PROTEIN COUPLED RECEPTOR MTH-LIKE 1-RELATED"/>
    <property type="match status" value="1"/>
</dbReference>
<keyword evidence="2" id="KW-0732">Signal</keyword>
<dbReference type="InterPro" id="IPR052808">
    <property type="entry name" value="GPCR_Mth-like"/>
</dbReference>
<reference evidence="3 4" key="1">
    <citation type="submission" date="2016-03" db="EMBL/GenBank/DDBJ databases">
        <title>Cyphomyrmex costatus WGS genome.</title>
        <authorList>
            <person name="Nygaard S."/>
            <person name="Hu H."/>
            <person name="Boomsma J."/>
            <person name="Zhang G."/>
        </authorList>
    </citation>
    <scope>NUCLEOTIDE SEQUENCE [LARGE SCALE GENOMIC DNA]</scope>
    <source>
        <strain evidence="3">MS0001</strain>
        <tissue evidence="3">Whole body</tissue>
    </source>
</reference>